<dbReference type="InterPro" id="IPR004827">
    <property type="entry name" value="bZIP"/>
</dbReference>
<dbReference type="InterPro" id="IPR046347">
    <property type="entry name" value="bZIP_sf"/>
</dbReference>
<dbReference type="GO" id="GO:0001228">
    <property type="term" value="F:DNA-binding transcription activator activity, RNA polymerase II-specific"/>
    <property type="evidence" value="ECO:0007669"/>
    <property type="project" value="TreeGrafter"/>
</dbReference>
<evidence type="ECO:0000256" key="1">
    <source>
        <dbReference type="ARBA" id="ARBA00004123"/>
    </source>
</evidence>
<feature type="compositionally biased region" description="Polar residues" evidence="4">
    <location>
        <begin position="516"/>
        <end position="529"/>
    </location>
</feature>
<feature type="compositionally biased region" description="Basic and acidic residues" evidence="4">
    <location>
        <begin position="115"/>
        <end position="133"/>
    </location>
</feature>
<feature type="region of interest" description="Disordered" evidence="4">
    <location>
        <begin position="1"/>
        <end position="133"/>
    </location>
</feature>
<dbReference type="Pfam" id="PF00170">
    <property type="entry name" value="bZIP_1"/>
    <property type="match status" value="1"/>
</dbReference>
<keyword evidence="7" id="KW-1185">Reference proteome</keyword>
<dbReference type="GO" id="GO:0090575">
    <property type="term" value="C:RNA polymerase II transcription regulator complex"/>
    <property type="evidence" value="ECO:0007669"/>
    <property type="project" value="TreeGrafter"/>
</dbReference>
<dbReference type="PANTHER" id="PTHR40621:SF7">
    <property type="entry name" value="BZIP DOMAIN-CONTAINING PROTEIN"/>
    <property type="match status" value="1"/>
</dbReference>
<protein>
    <recommendedName>
        <fullName evidence="5">BZIP domain-containing protein</fullName>
    </recommendedName>
</protein>
<feature type="region of interest" description="Disordered" evidence="4">
    <location>
        <begin position="516"/>
        <end position="548"/>
    </location>
</feature>
<evidence type="ECO:0000256" key="2">
    <source>
        <dbReference type="ARBA" id="ARBA00023242"/>
    </source>
</evidence>
<dbReference type="Gene3D" id="1.20.5.170">
    <property type="match status" value="1"/>
</dbReference>
<evidence type="ECO:0000313" key="7">
    <source>
        <dbReference type="Proteomes" id="UP000799753"/>
    </source>
</evidence>
<keyword evidence="3" id="KW-0175">Coiled coil</keyword>
<name>A0A6A6SGM4_9PLEO</name>
<dbReference type="Proteomes" id="UP000799753">
    <property type="component" value="Unassembled WGS sequence"/>
</dbReference>
<feature type="coiled-coil region" evidence="3">
    <location>
        <begin position="136"/>
        <end position="195"/>
    </location>
</feature>
<feature type="compositionally biased region" description="Basic and acidic residues" evidence="4">
    <location>
        <begin position="1"/>
        <end position="19"/>
    </location>
</feature>
<evidence type="ECO:0000259" key="5">
    <source>
        <dbReference type="PROSITE" id="PS00036"/>
    </source>
</evidence>
<reference evidence="6" key="1">
    <citation type="journal article" date="2020" name="Stud. Mycol.">
        <title>101 Dothideomycetes genomes: a test case for predicting lifestyles and emergence of pathogens.</title>
        <authorList>
            <person name="Haridas S."/>
            <person name="Albert R."/>
            <person name="Binder M."/>
            <person name="Bloem J."/>
            <person name="Labutti K."/>
            <person name="Salamov A."/>
            <person name="Andreopoulos B."/>
            <person name="Baker S."/>
            <person name="Barry K."/>
            <person name="Bills G."/>
            <person name="Bluhm B."/>
            <person name="Cannon C."/>
            <person name="Castanera R."/>
            <person name="Culley D."/>
            <person name="Daum C."/>
            <person name="Ezra D."/>
            <person name="Gonzalez J."/>
            <person name="Henrissat B."/>
            <person name="Kuo A."/>
            <person name="Liang C."/>
            <person name="Lipzen A."/>
            <person name="Lutzoni F."/>
            <person name="Magnuson J."/>
            <person name="Mondo S."/>
            <person name="Nolan M."/>
            <person name="Ohm R."/>
            <person name="Pangilinan J."/>
            <person name="Park H.-J."/>
            <person name="Ramirez L."/>
            <person name="Alfaro M."/>
            <person name="Sun H."/>
            <person name="Tritt A."/>
            <person name="Yoshinaga Y."/>
            <person name="Zwiers L.-H."/>
            <person name="Turgeon B."/>
            <person name="Goodwin S."/>
            <person name="Spatafora J."/>
            <person name="Crous P."/>
            <person name="Grigoriev I."/>
        </authorList>
    </citation>
    <scope>NUCLEOTIDE SEQUENCE</scope>
    <source>
        <strain evidence="6">CBS 473.64</strain>
    </source>
</reference>
<dbReference type="SMART" id="SM00338">
    <property type="entry name" value="BRLZ"/>
    <property type="match status" value="1"/>
</dbReference>
<dbReference type="PROSITE" id="PS00036">
    <property type="entry name" value="BZIP_BASIC"/>
    <property type="match status" value="1"/>
</dbReference>
<dbReference type="EMBL" id="MU006776">
    <property type="protein sequence ID" value="KAF2646919.1"/>
    <property type="molecule type" value="Genomic_DNA"/>
</dbReference>
<gene>
    <name evidence="6" type="ORF">P280DRAFT_545187</name>
</gene>
<evidence type="ECO:0000256" key="4">
    <source>
        <dbReference type="SAM" id="MobiDB-lite"/>
    </source>
</evidence>
<evidence type="ECO:0000313" key="6">
    <source>
        <dbReference type="EMBL" id="KAF2646919.1"/>
    </source>
</evidence>
<organism evidence="6 7">
    <name type="scientific">Massarina eburnea CBS 473.64</name>
    <dbReference type="NCBI Taxonomy" id="1395130"/>
    <lineage>
        <taxon>Eukaryota</taxon>
        <taxon>Fungi</taxon>
        <taxon>Dikarya</taxon>
        <taxon>Ascomycota</taxon>
        <taxon>Pezizomycotina</taxon>
        <taxon>Dothideomycetes</taxon>
        <taxon>Pleosporomycetidae</taxon>
        <taxon>Pleosporales</taxon>
        <taxon>Massarineae</taxon>
        <taxon>Massarinaceae</taxon>
        <taxon>Massarina</taxon>
    </lineage>
</organism>
<dbReference type="AlphaFoldDB" id="A0A6A6SGM4"/>
<feature type="compositionally biased region" description="Low complexity" evidence="4">
    <location>
        <begin position="82"/>
        <end position="93"/>
    </location>
</feature>
<comment type="subcellular location">
    <subcellularLocation>
        <location evidence="1">Nucleus</location>
    </subcellularLocation>
</comment>
<evidence type="ECO:0000256" key="3">
    <source>
        <dbReference type="SAM" id="Coils"/>
    </source>
</evidence>
<dbReference type="PANTHER" id="PTHR40621">
    <property type="entry name" value="TRANSCRIPTION FACTOR KAPC-RELATED"/>
    <property type="match status" value="1"/>
</dbReference>
<keyword evidence="2" id="KW-0539">Nucleus</keyword>
<accession>A0A6A6SGM4</accession>
<dbReference type="GO" id="GO:0000976">
    <property type="term" value="F:transcription cis-regulatory region binding"/>
    <property type="evidence" value="ECO:0007669"/>
    <property type="project" value="InterPro"/>
</dbReference>
<dbReference type="OrthoDB" id="5374328at2759"/>
<dbReference type="CDD" id="cd14688">
    <property type="entry name" value="bZIP_YAP"/>
    <property type="match status" value="1"/>
</dbReference>
<feature type="compositionally biased region" description="Polar residues" evidence="4">
    <location>
        <begin position="536"/>
        <end position="548"/>
    </location>
</feature>
<proteinExistence type="predicted"/>
<dbReference type="InterPro" id="IPR050936">
    <property type="entry name" value="AP-1-like"/>
</dbReference>
<dbReference type="SUPFAM" id="SSF57959">
    <property type="entry name" value="Leucine zipper domain"/>
    <property type="match status" value="1"/>
</dbReference>
<feature type="compositionally biased region" description="Polar residues" evidence="4">
    <location>
        <begin position="61"/>
        <end position="81"/>
    </location>
</feature>
<feature type="domain" description="BZIP" evidence="5">
    <location>
        <begin position="123"/>
        <end position="138"/>
    </location>
</feature>
<sequence>MDARPHDNDEDQDQNREDSEPLSPTATPAAPEPAPAPLEPALQSPRRQSIPRALVPRSIGSFGSISNKASWTHTRNTSLTTASSPNQAAQASPVGAGPTSSRYAIPPRPKPGRKPATDEPASKRKQQNRESQRAFRARKAAKVDEMQTKVNGLQKELEDVTSGHLATIHELKMHIKELNEMLHEHVSRVKNLSRERDWFKSHNAQYEHRVQTLENQLQQQGFASQPLAFTTPYHSSAQSSPTRGSVASWDFNSTPMDVDGGVGGGCGRCGSNGDCACIVEMTNMSPIRPQQMDTVPLLRHPVRHSISSRPQQPQSPIDPYAARETDITIRNTALQFQTNGGDMAYSSALLSSSDASRTTAKSPIKAPGSCFDCQTNPDQRAWCQRVAQLRNTGSDYVTARSSRTSSIGSALETMEPSIPDASVSYLERKSIGCNEAFKLFEKRFPMDQDNMDWIGGLKPVPHDARRDTLAPPSREYSALELDTAGVIATLGNTMQPLEELRSDGENTDIIRAAQNYQRDTHTPGTSNGSPMPIASIVNNNNASPRKWV</sequence>